<protein>
    <submittedName>
        <fullName evidence="1">Uncharacterized protein</fullName>
    </submittedName>
</protein>
<reference evidence="2" key="1">
    <citation type="submission" date="2017-03" db="EMBL/GenBank/DDBJ databases">
        <title>Phytopthora megakarya and P. palmivora, two closely related causual agents of cacao black pod achieved similar genome size and gene model numbers by different mechanisms.</title>
        <authorList>
            <person name="Ali S."/>
            <person name="Shao J."/>
            <person name="Larry D.J."/>
            <person name="Kronmiller B."/>
            <person name="Shen D."/>
            <person name="Strem M.D."/>
            <person name="Melnick R.L."/>
            <person name="Guiltinan M.J."/>
            <person name="Tyler B.M."/>
            <person name="Meinhardt L.W."/>
            <person name="Bailey B.A."/>
        </authorList>
    </citation>
    <scope>NUCLEOTIDE SEQUENCE [LARGE SCALE GENOMIC DNA]</scope>
    <source>
        <strain evidence="2">zdho120</strain>
    </source>
</reference>
<evidence type="ECO:0000313" key="2">
    <source>
        <dbReference type="Proteomes" id="UP000198211"/>
    </source>
</evidence>
<organism evidence="1 2">
    <name type="scientific">Phytophthora megakarya</name>
    <dbReference type="NCBI Taxonomy" id="4795"/>
    <lineage>
        <taxon>Eukaryota</taxon>
        <taxon>Sar</taxon>
        <taxon>Stramenopiles</taxon>
        <taxon>Oomycota</taxon>
        <taxon>Peronosporomycetes</taxon>
        <taxon>Peronosporales</taxon>
        <taxon>Peronosporaceae</taxon>
        <taxon>Phytophthora</taxon>
    </lineage>
</organism>
<keyword evidence="2" id="KW-1185">Reference proteome</keyword>
<evidence type="ECO:0000313" key="1">
    <source>
        <dbReference type="EMBL" id="OWY91218.1"/>
    </source>
</evidence>
<dbReference type="InterPro" id="IPR021109">
    <property type="entry name" value="Peptidase_aspartic_dom_sf"/>
</dbReference>
<accession>A0A225UDZ4</accession>
<dbReference type="CDD" id="cd00303">
    <property type="entry name" value="retropepsin_like"/>
    <property type="match status" value="1"/>
</dbReference>
<dbReference type="Gene3D" id="2.40.70.10">
    <property type="entry name" value="Acid Proteases"/>
    <property type="match status" value="1"/>
</dbReference>
<dbReference type="EMBL" id="NBNE01020776">
    <property type="protein sequence ID" value="OWY91218.1"/>
    <property type="molecule type" value="Genomic_DNA"/>
</dbReference>
<proteinExistence type="predicted"/>
<name>A0A225UDZ4_9STRA</name>
<dbReference type="OrthoDB" id="128646at2759"/>
<sequence length="200" mass="22683">MYDCITNGISAGRFLDENCSVNNVSEVRSSNYEYCCLLHTTSTIQCAPEDLILTNSNFIDSGAPIDAISPEFCSRVGLEKRMIGHGVEMPITLANQQEMSVPKRTVRLHLFMDSFPAYVNDFLVLPIPENCDVLLGMPWLKTTNPDINWIEETVKTTCGIREQGSFCGGGEYYQRWYSVFSPRILLDNNWRNKIHDKQAI</sequence>
<comment type="caution">
    <text evidence="1">The sequence shown here is derived from an EMBL/GenBank/DDBJ whole genome shotgun (WGS) entry which is preliminary data.</text>
</comment>
<dbReference type="AlphaFoldDB" id="A0A225UDZ4"/>
<dbReference type="Proteomes" id="UP000198211">
    <property type="component" value="Unassembled WGS sequence"/>
</dbReference>
<gene>
    <name evidence="1" type="ORF">PHMEG_00040293</name>
</gene>